<dbReference type="SUPFAM" id="SSF52172">
    <property type="entry name" value="CheY-like"/>
    <property type="match status" value="1"/>
</dbReference>
<dbReference type="Gene3D" id="1.10.10.60">
    <property type="entry name" value="Homeodomain-like"/>
    <property type="match status" value="2"/>
</dbReference>
<evidence type="ECO:0000256" key="3">
    <source>
        <dbReference type="ARBA" id="ARBA00022553"/>
    </source>
</evidence>
<evidence type="ECO:0000256" key="2">
    <source>
        <dbReference type="ARBA" id="ARBA00012438"/>
    </source>
</evidence>
<keyword evidence="8" id="KW-0472">Membrane</keyword>
<keyword evidence="3 6" id="KW-0597">Phosphoprotein</keyword>
<dbReference type="PROSITE" id="PS50110">
    <property type="entry name" value="RESPONSE_REGULATORY"/>
    <property type="match status" value="1"/>
</dbReference>
<dbReference type="PANTHER" id="PTHR43547">
    <property type="entry name" value="TWO-COMPONENT HISTIDINE KINASE"/>
    <property type="match status" value="1"/>
</dbReference>
<dbReference type="InterPro" id="IPR001789">
    <property type="entry name" value="Sig_transdc_resp-reg_receiver"/>
</dbReference>
<keyword evidence="4" id="KW-0805">Transcription regulation</keyword>
<comment type="caution">
    <text evidence="12">The sequence shown here is derived from an EMBL/GenBank/DDBJ whole genome shotgun (WGS) entry which is preliminary data.</text>
</comment>
<dbReference type="InterPro" id="IPR009057">
    <property type="entry name" value="Homeodomain-like_sf"/>
</dbReference>
<dbReference type="SMART" id="SM00388">
    <property type="entry name" value="HisKA"/>
    <property type="match status" value="1"/>
</dbReference>
<dbReference type="CDD" id="cd00075">
    <property type="entry name" value="HATPase"/>
    <property type="match status" value="1"/>
</dbReference>
<dbReference type="InterPro" id="IPR036890">
    <property type="entry name" value="HATPase_C_sf"/>
</dbReference>
<evidence type="ECO:0000256" key="6">
    <source>
        <dbReference type="PROSITE-ProRule" id="PRU00169"/>
    </source>
</evidence>
<evidence type="ECO:0000256" key="1">
    <source>
        <dbReference type="ARBA" id="ARBA00000085"/>
    </source>
</evidence>
<dbReference type="InterPro" id="IPR011990">
    <property type="entry name" value="TPR-like_helical_dom_sf"/>
</dbReference>
<feature type="domain" description="HTH araC/xylS-type" evidence="9">
    <location>
        <begin position="830"/>
        <end position="928"/>
    </location>
</feature>
<dbReference type="InterPro" id="IPR003594">
    <property type="entry name" value="HATPase_dom"/>
</dbReference>
<dbReference type="Pfam" id="PF00072">
    <property type="entry name" value="Response_reg"/>
    <property type="match status" value="1"/>
</dbReference>
<reference evidence="13" key="1">
    <citation type="journal article" date="2019" name="Int. J. Syst. Evol. Microbiol.">
        <title>The Global Catalogue of Microorganisms (GCM) 10K type strain sequencing project: providing services to taxonomists for standard genome sequencing and annotation.</title>
        <authorList>
            <consortium name="The Broad Institute Genomics Platform"/>
            <consortium name="The Broad Institute Genome Sequencing Center for Infectious Disease"/>
            <person name="Wu L."/>
            <person name="Ma J."/>
        </authorList>
    </citation>
    <scope>NUCLEOTIDE SEQUENCE [LARGE SCALE GENOMIC DNA]</scope>
    <source>
        <strain evidence="13">JCM 17525</strain>
    </source>
</reference>
<dbReference type="SMART" id="SM00448">
    <property type="entry name" value="REC"/>
    <property type="match status" value="1"/>
</dbReference>
<dbReference type="PANTHER" id="PTHR43547:SF2">
    <property type="entry name" value="HYBRID SIGNAL TRANSDUCTION HISTIDINE KINASE C"/>
    <property type="match status" value="1"/>
</dbReference>
<dbReference type="InterPro" id="IPR003661">
    <property type="entry name" value="HisK_dim/P_dom"/>
</dbReference>
<dbReference type="PRINTS" id="PR00344">
    <property type="entry name" value="BCTRLSENSOR"/>
</dbReference>
<dbReference type="SMART" id="SM00387">
    <property type="entry name" value="HATPase_c"/>
    <property type="match status" value="1"/>
</dbReference>
<keyword evidence="5" id="KW-0804">Transcription</keyword>
<evidence type="ECO:0000259" key="9">
    <source>
        <dbReference type="PROSITE" id="PS01124"/>
    </source>
</evidence>
<dbReference type="InterPro" id="IPR011006">
    <property type="entry name" value="CheY-like_superfamily"/>
</dbReference>
<dbReference type="InterPro" id="IPR018060">
    <property type="entry name" value="HTH_AraC"/>
</dbReference>
<feature type="domain" description="Histidine kinase" evidence="10">
    <location>
        <begin position="440"/>
        <end position="656"/>
    </location>
</feature>
<dbReference type="Pfam" id="PF00512">
    <property type="entry name" value="HisKA"/>
    <property type="match status" value="1"/>
</dbReference>
<dbReference type="Gene3D" id="1.10.287.130">
    <property type="match status" value="1"/>
</dbReference>
<feature type="modified residue" description="4-aspartylphosphate" evidence="6">
    <location>
        <position position="734"/>
    </location>
</feature>
<dbReference type="SUPFAM" id="SSF55874">
    <property type="entry name" value="ATPase domain of HSP90 chaperone/DNA topoisomerase II/histidine kinase"/>
    <property type="match status" value="1"/>
</dbReference>
<dbReference type="InterPro" id="IPR004358">
    <property type="entry name" value="Sig_transdc_His_kin-like_C"/>
</dbReference>
<organism evidence="12 13">
    <name type="scientific">Corallibacter vietnamensis</name>
    <dbReference type="NCBI Taxonomy" id="904130"/>
    <lineage>
        <taxon>Bacteria</taxon>
        <taxon>Pseudomonadati</taxon>
        <taxon>Bacteroidota</taxon>
        <taxon>Flavobacteriia</taxon>
        <taxon>Flavobacteriales</taxon>
        <taxon>Flavobacteriaceae</taxon>
        <taxon>Corallibacter</taxon>
    </lineage>
</organism>
<dbReference type="PROSITE" id="PS50109">
    <property type="entry name" value="HIS_KIN"/>
    <property type="match status" value="1"/>
</dbReference>
<gene>
    <name evidence="12" type="ORF">GCM10022271_25460</name>
</gene>
<evidence type="ECO:0000259" key="10">
    <source>
        <dbReference type="PROSITE" id="PS50109"/>
    </source>
</evidence>
<dbReference type="SMART" id="SM00342">
    <property type="entry name" value="HTH_ARAC"/>
    <property type="match status" value="1"/>
</dbReference>
<protein>
    <recommendedName>
        <fullName evidence="2">histidine kinase</fullName>
        <ecNumber evidence="2">2.7.13.3</ecNumber>
    </recommendedName>
</protein>
<evidence type="ECO:0000256" key="8">
    <source>
        <dbReference type="SAM" id="Phobius"/>
    </source>
</evidence>
<sequence length="928" mass="106280">MKIKNLPSIICLLLFQTICSQQLLPDSLQQKSVEDKIIFLQQEGQRQQSIDSSNVYFNEALKLAKTCDCDSLYFRSVEYISDTYYSQGNYKKAIAFIKPFLAQAKESNSTIYLFRIHTHLAKNLMLSEQHDEALKHYESALEFSKKLQNKIYLADAYNNLGDMYNTTGLHKNAKKYLLLALKVYNSINAPETEKLYTYKNLMQAVENPEDIEEYAKKALNSLHKSEPKEQASFYLYEGDAYLSKNEGLLTPKHYKKSLLAFNKAITIADSLNLDIYKNFGLIGKGSVLLNLNRTSDAIAALEKAKQLPQTIPQNEFYLLRKLAVAYERNNNYKKAFITSKEMFTLQDSISHYQSKEKFAEFDAKFNLAEKDKEIALQELEIAKQRNARNKWIFSSIGTLLLGLFIILWLITKQKRKKTLVQMKLEKEQEINQLRTKFLGNIAHEIRTPLTLVSGNLNLALENLDNTTKAKKNLQVALDNTKKITDDANEILELLKFEGHKMTLNKTAVPLRTSLERIVFSFHSMAQIKAVEISYYSNIANTIFVNTDIGKIEKIINNLLSNAIKYAPSNSKIIVNDVFNTDTLSVSVTDFGEGIKYDEQKKIFERFYQSENASKVGGIGIGLALSKEFSELLNGSLTVDSKPGKGSTFTLKIPMQTTENNTENVTKPTSLIPQQFPNHNNSSIKEHILIVEDNPQMATYLKELLEDIYHCDVAFNGEEALNLLKTQTYSLITSDIMMPKIDGFELREKINTIEKHKYTPFIFISAKTLEIDKIKGFSLGIADYIVKPFNKNELIARIKNLLKNKASRIKWQLENTNQLSTTERSDQKLLRKIETYIVENLDNDDFKIKELADYVGYSQRQLARIMKQYTGMSPVKFILEIRLQKAFTFLQNKTFFTLSEVRFAVGISSSAYFNKKFKERFGIAPADLI</sequence>
<dbReference type="Pfam" id="PF12833">
    <property type="entry name" value="HTH_18"/>
    <property type="match status" value="1"/>
</dbReference>
<evidence type="ECO:0000313" key="12">
    <source>
        <dbReference type="EMBL" id="GAA3791977.1"/>
    </source>
</evidence>
<accession>A0ABP7HDW9</accession>
<dbReference type="SUPFAM" id="SSF47384">
    <property type="entry name" value="Homodimeric domain of signal transducing histidine kinase"/>
    <property type="match status" value="1"/>
</dbReference>
<keyword evidence="8" id="KW-1133">Transmembrane helix</keyword>
<dbReference type="Gene3D" id="3.30.565.10">
    <property type="entry name" value="Histidine kinase-like ATPase, C-terminal domain"/>
    <property type="match status" value="1"/>
</dbReference>
<dbReference type="CDD" id="cd17574">
    <property type="entry name" value="REC_OmpR"/>
    <property type="match status" value="1"/>
</dbReference>
<dbReference type="SUPFAM" id="SSF46689">
    <property type="entry name" value="Homeodomain-like"/>
    <property type="match status" value="1"/>
</dbReference>
<feature type="domain" description="Response regulatory" evidence="11">
    <location>
        <begin position="686"/>
        <end position="801"/>
    </location>
</feature>
<evidence type="ECO:0000256" key="4">
    <source>
        <dbReference type="ARBA" id="ARBA00023015"/>
    </source>
</evidence>
<dbReference type="SMART" id="SM00028">
    <property type="entry name" value="TPR"/>
    <property type="match status" value="3"/>
</dbReference>
<dbReference type="InterPro" id="IPR005467">
    <property type="entry name" value="His_kinase_dom"/>
</dbReference>
<evidence type="ECO:0000256" key="7">
    <source>
        <dbReference type="SAM" id="Coils"/>
    </source>
</evidence>
<evidence type="ECO:0000256" key="5">
    <source>
        <dbReference type="ARBA" id="ARBA00023163"/>
    </source>
</evidence>
<keyword evidence="13" id="KW-1185">Reference proteome</keyword>
<name>A0ABP7HDW9_9FLAO</name>
<comment type="catalytic activity">
    <reaction evidence="1">
        <text>ATP + protein L-histidine = ADP + protein N-phospho-L-histidine.</text>
        <dbReference type="EC" id="2.7.13.3"/>
    </reaction>
</comment>
<dbReference type="CDD" id="cd00082">
    <property type="entry name" value="HisKA"/>
    <property type="match status" value="1"/>
</dbReference>
<keyword evidence="7" id="KW-0175">Coiled coil</keyword>
<evidence type="ECO:0000259" key="11">
    <source>
        <dbReference type="PROSITE" id="PS50110"/>
    </source>
</evidence>
<dbReference type="Pfam" id="PF02518">
    <property type="entry name" value="HATPase_c"/>
    <property type="match status" value="1"/>
</dbReference>
<dbReference type="RefSeq" id="WP_344730994.1">
    <property type="nucleotide sequence ID" value="NZ_BAABBI010000006.1"/>
</dbReference>
<dbReference type="InterPro" id="IPR019734">
    <property type="entry name" value="TPR_rpt"/>
</dbReference>
<dbReference type="Pfam" id="PF13424">
    <property type="entry name" value="TPR_12"/>
    <property type="match status" value="1"/>
</dbReference>
<feature type="transmembrane region" description="Helical" evidence="8">
    <location>
        <begin position="391"/>
        <end position="410"/>
    </location>
</feature>
<dbReference type="EC" id="2.7.13.3" evidence="2"/>
<proteinExistence type="predicted"/>
<dbReference type="Proteomes" id="UP001501456">
    <property type="component" value="Unassembled WGS sequence"/>
</dbReference>
<feature type="coiled-coil region" evidence="7">
    <location>
        <begin position="416"/>
        <end position="476"/>
    </location>
</feature>
<dbReference type="PROSITE" id="PS01124">
    <property type="entry name" value="HTH_ARAC_FAMILY_2"/>
    <property type="match status" value="1"/>
</dbReference>
<dbReference type="Gene3D" id="3.40.50.2300">
    <property type="match status" value="1"/>
</dbReference>
<dbReference type="Gene3D" id="1.25.40.10">
    <property type="entry name" value="Tetratricopeptide repeat domain"/>
    <property type="match status" value="2"/>
</dbReference>
<keyword evidence="8" id="KW-0812">Transmembrane</keyword>
<dbReference type="InterPro" id="IPR036097">
    <property type="entry name" value="HisK_dim/P_sf"/>
</dbReference>
<dbReference type="EMBL" id="BAABBI010000006">
    <property type="protein sequence ID" value="GAA3791977.1"/>
    <property type="molecule type" value="Genomic_DNA"/>
</dbReference>
<dbReference type="SUPFAM" id="SSF48452">
    <property type="entry name" value="TPR-like"/>
    <property type="match status" value="2"/>
</dbReference>
<evidence type="ECO:0000313" key="13">
    <source>
        <dbReference type="Proteomes" id="UP001501456"/>
    </source>
</evidence>